<dbReference type="FunFam" id="1.20.1070.10:FF:000010">
    <property type="entry name" value="Olfactory receptor"/>
    <property type="match status" value="1"/>
</dbReference>
<evidence type="ECO:0000256" key="2">
    <source>
        <dbReference type="ARBA" id="ARBA00022475"/>
    </source>
</evidence>
<organism evidence="16 17">
    <name type="scientific">Pyxicephalus adspersus</name>
    <name type="common">African bullfrog</name>
    <dbReference type="NCBI Taxonomy" id="30357"/>
    <lineage>
        <taxon>Eukaryota</taxon>
        <taxon>Metazoa</taxon>
        <taxon>Chordata</taxon>
        <taxon>Craniata</taxon>
        <taxon>Vertebrata</taxon>
        <taxon>Euteleostomi</taxon>
        <taxon>Amphibia</taxon>
        <taxon>Batrachia</taxon>
        <taxon>Anura</taxon>
        <taxon>Neobatrachia</taxon>
        <taxon>Ranoidea</taxon>
        <taxon>Pyxicephalidae</taxon>
        <taxon>Pyxicephalinae</taxon>
        <taxon>Pyxicephalus</taxon>
    </lineage>
</organism>
<dbReference type="InterPro" id="IPR000725">
    <property type="entry name" value="Olfact_rcpt"/>
</dbReference>
<dbReference type="PANTHER" id="PTHR24242:SF393">
    <property type="entry name" value="OLFACTORY RECEPTOR"/>
    <property type="match status" value="1"/>
</dbReference>
<dbReference type="PANTHER" id="PTHR24242">
    <property type="entry name" value="G-PROTEIN COUPLED RECEPTOR"/>
    <property type="match status" value="1"/>
</dbReference>
<evidence type="ECO:0000256" key="13">
    <source>
        <dbReference type="RuleBase" id="RU000688"/>
    </source>
</evidence>
<evidence type="ECO:0000256" key="3">
    <source>
        <dbReference type="ARBA" id="ARBA00022606"/>
    </source>
</evidence>
<dbReference type="GO" id="GO:0005886">
    <property type="term" value="C:plasma membrane"/>
    <property type="evidence" value="ECO:0007669"/>
    <property type="project" value="UniProtKB-SubCell"/>
</dbReference>
<evidence type="ECO:0000259" key="15">
    <source>
        <dbReference type="PROSITE" id="PS50262"/>
    </source>
</evidence>
<evidence type="ECO:0000256" key="9">
    <source>
        <dbReference type="ARBA" id="ARBA00023157"/>
    </source>
</evidence>
<accession>A0AAV3A8K3</accession>
<evidence type="ECO:0000313" key="17">
    <source>
        <dbReference type="Proteomes" id="UP001181693"/>
    </source>
</evidence>
<dbReference type="PROSITE" id="PS00237">
    <property type="entry name" value="G_PROTEIN_RECEP_F1_1"/>
    <property type="match status" value="1"/>
</dbReference>
<keyword evidence="17" id="KW-1185">Reference proteome</keyword>
<keyword evidence="3 14" id="KW-0716">Sensory transduction</keyword>
<feature type="transmembrane region" description="Helical" evidence="14">
    <location>
        <begin position="69"/>
        <end position="88"/>
    </location>
</feature>
<dbReference type="GO" id="GO:0004930">
    <property type="term" value="F:G protein-coupled receptor activity"/>
    <property type="evidence" value="ECO:0007669"/>
    <property type="project" value="UniProtKB-KW"/>
</dbReference>
<dbReference type="CDD" id="cd15911">
    <property type="entry name" value="7tmA_OR11A-like"/>
    <property type="match status" value="1"/>
</dbReference>
<dbReference type="InterPro" id="IPR000276">
    <property type="entry name" value="GPCR_Rhodpsn"/>
</dbReference>
<comment type="caution">
    <text evidence="16">The sequence shown here is derived from an EMBL/GenBank/DDBJ whole genome shotgun (WGS) entry which is preliminary data.</text>
</comment>
<evidence type="ECO:0000256" key="14">
    <source>
        <dbReference type="RuleBase" id="RU363047"/>
    </source>
</evidence>
<keyword evidence="2 14" id="KW-1003">Cell membrane</keyword>
<dbReference type="AlphaFoldDB" id="A0AAV3A8K3"/>
<feature type="transmembrane region" description="Helical" evidence="14">
    <location>
        <begin position="205"/>
        <end position="229"/>
    </location>
</feature>
<keyword evidence="4 13" id="KW-0812">Transmembrane</keyword>
<keyword evidence="10 13" id="KW-0675">Receptor</keyword>
<gene>
    <name evidence="16" type="ORF">GDO54_013917</name>
</gene>
<keyword evidence="7 13" id="KW-0297">G-protein coupled receptor</keyword>
<feature type="transmembrane region" description="Helical" evidence="14">
    <location>
        <begin position="108"/>
        <end position="131"/>
    </location>
</feature>
<evidence type="ECO:0000256" key="1">
    <source>
        <dbReference type="ARBA" id="ARBA00004651"/>
    </source>
</evidence>
<dbReference type="SUPFAM" id="SSF81321">
    <property type="entry name" value="Family A G protein-coupled receptor-like"/>
    <property type="match status" value="1"/>
</dbReference>
<evidence type="ECO:0000256" key="4">
    <source>
        <dbReference type="ARBA" id="ARBA00022692"/>
    </source>
</evidence>
<keyword evidence="5 14" id="KW-0552">Olfaction</keyword>
<protein>
    <recommendedName>
        <fullName evidence="14">Olfactory receptor</fullName>
    </recommendedName>
</protein>
<keyword evidence="11" id="KW-0325">Glycoprotein</keyword>
<evidence type="ECO:0000256" key="10">
    <source>
        <dbReference type="ARBA" id="ARBA00023170"/>
    </source>
</evidence>
<dbReference type="InterPro" id="IPR050939">
    <property type="entry name" value="Olfactory_GPCR1"/>
</dbReference>
<evidence type="ECO:0000313" key="16">
    <source>
        <dbReference type="EMBL" id="DBA22929.1"/>
    </source>
</evidence>
<evidence type="ECO:0000256" key="7">
    <source>
        <dbReference type="ARBA" id="ARBA00023040"/>
    </source>
</evidence>
<reference evidence="16" key="1">
    <citation type="thesis" date="2020" institute="ProQuest LLC" country="789 East Eisenhower Parkway, Ann Arbor, MI, USA">
        <title>Comparative Genomics and Chromosome Evolution.</title>
        <authorList>
            <person name="Mudd A.B."/>
        </authorList>
    </citation>
    <scope>NUCLEOTIDE SEQUENCE</scope>
    <source>
        <strain evidence="16">1538</strain>
        <tissue evidence="16">Blood</tissue>
    </source>
</reference>
<dbReference type="GO" id="GO:0004984">
    <property type="term" value="F:olfactory receptor activity"/>
    <property type="evidence" value="ECO:0007669"/>
    <property type="project" value="InterPro"/>
</dbReference>
<dbReference type="EMBL" id="DYDO01000006">
    <property type="protein sequence ID" value="DBA22929.1"/>
    <property type="molecule type" value="Genomic_DNA"/>
</dbReference>
<dbReference type="Proteomes" id="UP001181693">
    <property type="component" value="Unassembled WGS sequence"/>
</dbReference>
<comment type="similarity">
    <text evidence="13">Belongs to the G-protein coupled receptor 1 family.</text>
</comment>
<dbReference type="Pfam" id="PF13853">
    <property type="entry name" value="7tm_4"/>
    <property type="match status" value="1"/>
</dbReference>
<feature type="domain" description="G-protein coupled receptors family 1 profile" evidence="15">
    <location>
        <begin position="9"/>
        <end position="258"/>
    </location>
</feature>
<keyword evidence="8 14" id="KW-0472">Membrane</keyword>
<evidence type="ECO:0000256" key="6">
    <source>
        <dbReference type="ARBA" id="ARBA00022989"/>
    </source>
</evidence>
<dbReference type="PRINTS" id="PR00245">
    <property type="entry name" value="OLFACTORYR"/>
</dbReference>
<feature type="transmembrane region" description="Helical" evidence="14">
    <location>
        <begin position="30"/>
        <end position="49"/>
    </location>
</feature>
<proteinExistence type="inferred from homology"/>
<sequence length="284" mass="31707">MTRDAGGSGNILIILLVATNARLRSPMYFLLSNLSLSEVVFTTNIVPNMLQNLLSEDGSISFTRCLTQYYIFSSTATTECLLLAIMSYDRYMAICNPLHYASLINFQVCSHITASAWVVGFTISMITLILLCESKFCGPNVIDNFFCDLTPLIELSCSDTLIIEVESFLFATLVTLLPFVFIIVTYIFILYTIIKIPSSTGRKKAFSTCSSHLAVVSTYYGTLITMYVAPSRKQIINISKALSLLYTVVTPLLNPIVYSLRNQEIHNAITMILKKIKHFAKAFN</sequence>
<keyword evidence="9" id="KW-1015">Disulfide bond</keyword>
<evidence type="ECO:0000256" key="5">
    <source>
        <dbReference type="ARBA" id="ARBA00022725"/>
    </source>
</evidence>
<comment type="subcellular location">
    <subcellularLocation>
        <location evidence="1 14">Cell membrane</location>
        <topology evidence="1 14">Multi-pass membrane protein</topology>
    </subcellularLocation>
</comment>
<keyword evidence="6 14" id="KW-1133">Transmembrane helix</keyword>
<keyword evidence="12 13" id="KW-0807">Transducer</keyword>
<dbReference type="Gene3D" id="1.20.1070.10">
    <property type="entry name" value="Rhodopsin 7-helix transmembrane proteins"/>
    <property type="match status" value="1"/>
</dbReference>
<dbReference type="PRINTS" id="PR00237">
    <property type="entry name" value="GPCRRHODOPSN"/>
</dbReference>
<evidence type="ECO:0000256" key="11">
    <source>
        <dbReference type="ARBA" id="ARBA00023180"/>
    </source>
</evidence>
<evidence type="ECO:0000256" key="12">
    <source>
        <dbReference type="ARBA" id="ARBA00023224"/>
    </source>
</evidence>
<name>A0AAV3A8K3_PYXAD</name>
<dbReference type="PROSITE" id="PS50262">
    <property type="entry name" value="G_PROTEIN_RECEP_F1_2"/>
    <property type="match status" value="1"/>
</dbReference>
<feature type="transmembrane region" description="Helical" evidence="14">
    <location>
        <begin position="168"/>
        <end position="193"/>
    </location>
</feature>
<feature type="transmembrane region" description="Helical" evidence="14">
    <location>
        <begin position="241"/>
        <end position="260"/>
    </location>
</feature>
<dbReference type="InterPro" id="IPR017452">
    <property type="entry name" value="GPCR_Rhodpsn_7TM"/>
</dbReference>
<evidence type="ECO:0000256" key="8">
    <source>
        <dbReference type="ARBA" id="ARBA00023136"/>
    </source>
</evidence>